<keyword evidence="1" id="KW-0820">tRNA-binding</keyword>
<evidence type="ECO:0000256" key="6">
    <source>
        <dbReference type="ARBA" id="ARBA00022884"/>
    </source>
</evidence>
<evidence type="ECO:0000256" key="4">
    <source>
        <dbReference type="ARBA" id="ARBA00022691"/>
    </source>
</evidence>
<keyword evidence="3 8" id="KW-0808">Transferase</keyword>
<evidence type="ECO:0000256" key="2">
    <source>
        <dbReference type="ARBA" id="ARBA00022603"/>
    </source>
</evidence>
<dbReference type="Gene3D" id="3.40.1280.10">
    <property type="match status" value="1"/>
</dbReference>
<reference evidence="9" key="1">
    <citation type="submission" date="2017-09" db="EMBL/GenBank/DDBJ databases">
        <title>Depth-based differentiation of microbial function through sediment-hosted aquifers and enrichment of novel symbionts in the deep terrestrial subsurface.</title>
        <authorList>
            <person name="Probst A.J."/>
            <person name="Ladd B."/>
            <person name="Jarett J.K."/>
            <person name="Geller-Mcgrath D.E."/>
            <person name="Sieber C.M.K."/>
            <person name="Emerson J.B."/>
            <person name="Anantharaman K."/>
            <person name="Thomas B.C."/>
            <person name="Malmstrom R."/>
            <person name="Stieglmeier M."/>
            <person name="Klingl A."/>
            <person name="Woyke T."/>
            <person name="Ryan C.M."/>
            <person name="Banfield J.F."/>
        </authorList>
    </citation>
    <scope>NUCLEOTIDE SEQUENCE [LARGE SCALE GENOMIC DNA]</scope>
</reference>
<dbReference type="Proteomes" id="UP000229336">
    <property type="component" value="Unassembled WGS sequence"/>
</dbReference>
<dbReference type="InterPro" id="IPR029028">
    <property type="entry name" value="Alpha/beta_knot_MTases"/>
</dbReference>
<dbReference type="GO" id="GO:0002938">
    <property type="term" value="P:tRNA guanine ribose methylation"/>
    <property type="evidence" value="ECO:0007669"/>
    <property type="project" value="TreeGrafter"/>
</dbReference>
<keyword evidence="2 8" id="KW-0489">Methyltransferase</keyword>
<dbReference type="InterPro" id="IPR029026">
    <property type="entry name" value="tRNA_m1G_MTases_N"/>
</dbReference>
<comment type="caution">
    <text evidence="8">The sequence shown here is derived from an EMBL/GenBank/DDBJ whole genome shotgun (WGS) entry which is preliminary data.</text>
</comment>
<dbReference type="AlphaFoldDB" id="A0A2M7TUK8"/>
<dbReference type="Pfam" id="PF00588">
    <property type="entry name" value="SpoU_methylase"/>
    <property type="match status" value="1"/>
</dbReference>
<keyword evidence="5" id="KW-0819">tRNA processing</keyword>
<dbReference type="InterPro" id="IPR001537">
    <property type="entry name" value="SpoU_MeTrfase"/>
</dbReference>
<dbReference type="PANTHER" id="PTHR43453">
    <property type="entry name" value="RRNA METHYLASE-LIKE"/>
    <property type="match status" value="1"/>
</dbReference>
<dbReference type="GO" id="GO:0000049">
    <property type="term" value="F:tRNA binding"/>
    <property type="evidence" value="ECO:0007669"/>
    <property type="project" value="UniProtKB-KW"/>
</dbReference>
<dbReference type="CDD" id="cd18092">
    <property type="entry name" value="SpoU-like_TrmH"/>
    <property type="match status" value="1"/>
</dbReference>
<evidence type="ECO:0000256" key="1">
    <source>
        <dbReference type="ARBA" id="ARBA00022555"/>
    </source>
</evidence>
<sequence>MENLTRQEKINKMMAARHQGIVVLEDIHDPHNAAAVWRSADAFGFGKIYLIFNKEVKFNPKKIGKETSGSANKWLDFEIFSSAEECFQKLKEQGYKIYATVLDKEARDLSLSDFRYQKKVAIVLGNEHRGLSEEAIKMADEKIYIPMLGMVQSLNLSVTAGICMWEYVRQRQGL</sequence>
<evidence type="ECO:0000256" key="3">
    <source>
        <dbReference type="ARBA" id="ARBA00022679"/>
    </source>
</evidence>
<dbReference type="EMBL" id="PFNX01000003">
    <property type="protein sequence ID" value="PIZ61517.1"/>
    <property type="molecule type" value="Genomic_DNA"/>
</dbReference>
<protein>
    <submittedName>
        <fullName evidence="8">RNA methyltransferase</fullName>
    </submittedName>
</protein>
<dbReference type="PANTHER" id="PTHR43453:SF1">
    <property type="entry name" value="TRNA_RRNA METHYLTRANSFERASE SPOU TYPE DOMAIN-CONTAINING PROTEIN"/>
    <property type="match status" value="1"/>
</dbReference>
<gene>
    <name evidence="8" type="ORF">COY20_00040</name>
</gene>
<proteinExistence type="predicted"/>
<keyword evidence="4" id="KW-0949">S-adenosyl-L-methionine</keyword>
<dbReference type="GO" id="GO:0008173">
    <property type="term" value="F:RNA methyltransferase activity"/>
    <property type="evidence" value="ECO:0007669"/>
    <property type="project" value="InterPro"/>
</dbReference>
<evidence type="ECO:0000313" key="9">
    <source>
        <dbReference type="Proteomes" id="UP000229336"/>
    </source>
</evidence>
<evidence type="ECO:0000256" key="5">
    <source>
        <dbReference type="ARBA" id="ARBA00022694"/>
    </source>
</evidence>
<feature type="domain" description="tRNA/rRNA methyltransferase SpoU type" evidence="7">
    <location>
        <begin position="21"/>
        <end position="165"/>
    </location>
</feature>
<name>A0A2M7TUK8_9BACT</name>
<evidence type="ECO:0000259" key="7">
    <source>
        <dbReference type="Pfam" id="PF00588"/>
    </source>
</evidence>
<dbReference type="InterPro" id="IPR033671">
    <property type="entry name" value="TrmH"/>
</dbReference>
<dbReference type="SUPFAM" id="SSF75217">
    <property type="entry name" value="alpha/beta knot"/>
    <property type="match status" value="1"/>
</dbReference>
<accession>A0A2M7TUK8</accession>
<evidence type="ECO:0000313" key="8">
    <source>
        <dbReference type="EMBL" id="PIZ61517.1"/>
    </source>
</evidence>
<organism evidence="8 9">
    <name type="scientific">Candidatus Shapirobacteria bacterium CG_4_10_14_0_2_um_filter_40_12</name>
    <dbReference type="NCBI Taxonomy" id="1974871"/>
    <lineage>
        <taxon>Bacteria</taxon>
        <taxon>Candidatus Shapironibacteriota</taxon>
    </lineage>
</organism>
<keyword evidence="6" id="KW-0694">RNA-binding</keyword>